<evidence type="ECO:0000256" key="1">
    <source>
        <dbReference type="SAM" id="MobiDB-lite"/>
    </source>
</evidence>
<evidence type="ECO:0000313" key="3">
    <source>
        <dbReference type="Proteomes" id="UP000277294"/>
    </source>
</evidence>
<keyword evidence="3" id="KW-1185">Reference proteome</keyword>
<dbReference type="RefSeq" id="WP_124079246.1">
    <property type="nucleotide sequence ID" value="NZ_UWPJ01000015.1"/>
</dbReference>
<dbReference type="Proteomes" id="UP000277294">
    <property type="component" value="Unassembled WGS sequence"/>
</dbReference>
<reference evidence="2 3" key="1">
    <citation type="submission" date="2018-10" db="EMBL/GenBank/DDBJ databases">
        <authorList>
            <person name="Criscuolo A."/>
        </authorList>
    </citation>
    <scope>NUCLEOTIDE SEQUENCE [LARGE SCALE GENOMIC DNA]</scope>
    <source>
        <strain evidence="2">DnA1</strain>
    </source>
</reference>
<evidence type="ECO:0008006" key="4">
    <source>
        <dbReference type="Google" id="ProtNLM"/>
    </source>
</evidence>
<feature type="compositionally biased region" description="Polar residues" evidence="1">
    <location>
        <begin position="232"/>
        <end position="245"/>
    </location>
</feature>
<dbReference type="AlphaFoldDB" id="A0A3P4B1J1"/>
<dbReference type="Gene3D" id="3.40.50.300">
    <property type="entry name" value="P-loop containing nucleotide triphosphate hydrolases"/>
    <property type="match status" value="1"/>
</dbReference>
<dbReference type="EMBL" id="UWPJ01000015">
    <property type="protein sequence ID" value="VCU69741.1"/>
    <property type="molecule type" value="Genomic_DNA"/>
</dbReference>
<name>A0A3P4B1J1_9BURK</name>
<sequence>MRSRTPSLSTGFPELDNVLPQGGWPVGALTEMLVPRVGHGELSLLGPLLRRLTAAGRMVALLVPPHLAYVPALIQQGVALSCVKVIRTDHPLDGLPGMEDALQSGEFAALVAVLPPNGLEAPQPEGTVRRLQLAARLAACPAFLFHTCSTPETTSASQLRLLVDMSQPSRFDIRPIAPAPSGQDTATVTLCVAPQATPPSFRRAAGPVAGSQPAAPHASAAGTRRHGPGTPEETSSTPGTGQQEQEPAPRPLPGGRSPWPFKQRRSAVGQGGYSATLAMLFSRGWNA</sequence>
<dbReference type="OrthoDB" id="9811176at2"/>
<organism evidence="2 3">
    <name type="scientific">Pigmentiphaga humi</name>
    <dbReference type="NCBI Taxonomy" id="2478468"/>
    <lineage>
        <taxon>Bacteria</taxon>
        <taxon>Pseudomonadati</taxon>
        <taxon>Pseudomonadota</taxon>
        <taxon>Betaproteobacteria</taxon>
        <taxon>Burkholderiales</taxon>
        <taxon>Alcaligenaceae</taxon>
        <taxon>Pigmentiphaga</taxon>
    </lineage>
</organism>
<feature type="region of interest" description="Disordered" evidence="1">
    <location>
        <begin position="199"/>
        <end position="267"/>
    </location>
</feature>
<proteinExistence type="predicted"/>
<protein>
    <recommendedName>
        <fullName evidence="4">SOS cell division inhibitor</fullName>
    </recommendedName>
</protein>
<evidence type="ECO:0000313" key="2">
    <source>
        <dbReference type="EMBL" id="VCU69741.1"/>
    </source>
</evidence>
<gene>
    <name evidence="2" type="ORF">PIGHUM_01804</name>
</gene>
<dbReference type="InterPro" id="IPR027417">
    <property type="entry name" value="P-loop_NTPase"/>
</dbReference>
<accession>A0A3P4B1J1</accession>
<dbReference type="SUPFAM" id="SSF52540">
    <property type="entry name" value="P-loop containing nucleoside triphosphate hydrolases"/>
    <property type="match status" value="1"/>
</dbReference>